<evidence type="ECO:0000313" key="5">
    <source>
        <dbReference type="Proteomes" id="UP000077266"/>
    </source>
</evidence>
<feature type="domain" description="DRBM" evidence="3">
    <location>
        <begin position="42"/>
        <end position="114"/>
    </location>
</feature>
<feature type="compositionally biased region" description="Polar residues" evidence="2">
    <location>
        <begin position="1"/>
        <end position="19"/>
    </location>
</feature>
<dbReference type="InParanoid" id="A0A165I3Y5"/>
<accession>A0A165I3Y5</accession>
<dbReference type="Gene3D" id="3.30.160.20">
    <property type="match status" value="1"/>
</dbReference>
<evidence type="ECO:0000313" key="4">
    <source>
        <dbReference type="EMBL" id="KZV92860.1"/>
    </source>
</evidence>
<dbReference type="PROSITE" id="PS50137">
    <property type="entry name" value="DS_RBD"/>
    <property type="match status" value="1"/>
</dbReference>
<name>A0A165I3Y5_EXIGL</name>
<keyword evidence="1" id="KW-0694">RNA-binding</keyword>
<organism evidence="4 5">
    <name type="scientific">Exidia glandulosa HHB12029</name>
    <dbReference type="NCBI Taxonomy" id="1314781"/>
    <lineage>
        <taxon>Eukaryota</taxon>
        <taxon>Fungi</taxon>
        <taxon>Dikarya</taxon>
        <taxon>Basidiomycota</taxon>
        <taxon>Agaricomycotina</taxon>
        <taxon>Agaricomycetes</taxon>
        <taxon>Auriculariales</taxon>
        <taxon>Exidiaceae</taxon>
        <taxon>Exidia</taxon>
    </lineage>
</organism>
<evidence type="ECO:0000259" key="3">
    <source>
        <dbReference type="PROSITE" id="PS50137"/>
    </source>
</evidence>
<feature type="region of interest" description="Disordered" evidence="2">
    <location>
        <begin position="1"/>
        <end position="40"/>
    </location>
</feature>
<dbReference type="Proteomes" id="UP000077266">
    <property type="component" value="Unassembled WGS sequence"/>
</dbReference>
<gene>
    <name evidence="4" type="ORF">EXIGLDRAFT_749433</name>
</gene>
<dbReference type="EMBL" id="KV426000">
    <property type="protein sequence ID" value="KZV92860.1"/>
    <property type="molecule type" value="Genomic_DNA"/>
</dbReference>
<dbReference type="AlphaFoldDB" id="A0A165I3Y5"/>
<sequence length="115" mass="12530">MSYFPNYSQQSSNASGFAQNRNARPPSNSNPPSRGSTSQISNCVQMLNNHYQSKGLPPTQYVVYSQVIPLGHDQFAISVFLRDYSPPARFDGNGVGKHNAKESAARKALQALGVI</sequence>
<reference evidence="4 5" key="1">
    <citation type="journal article" date="2016" name="Mol. Biol. Evol.">
        <title>Comparative Genomics of Early-Diverging Mushroom-Forming Fungi Provides Insights into the Origins of Lignocellulose Decay Capabilities.</title>
        <authorList>
            <person name="Nagy L.G."/>
            <person name="Riley R."/>
            <person name="Tritt A."/>
            <person name="Adam C."/>
            <person name="Daum C."/>
            <person name="Floudas D."/>
            <person name="Sun H."/>
            <person name="Yadav J.S."/>
            <person name="Pangilinan J."/>
            <person name="Larsson K.H."/>
            <person name="Matsuura K."/>
            <person name="Barry K."/>
            <person name="Labutti K."/>
            <person name="Kuo R."/>
            <person name="Ohm R.A."/>
            <person name="Bhattacharya S.S."/>
            <person name="Shirouzu T."/>
            <person name="Yoshinaga Y."/>
            <person name="Martin F.M."/>
            <person name="Grigoriev I.V."/>
            <person name="Hibbett D.S."/>
        </authorList>
    </citation>
    <scope>NUCLEOTIDE SEQUENCE [LARGE SCALE GENOMIC DNA]</scope>
    <source>
        <strain evidence="4 5">HHB12029</strain>
    </source>
</reference>
<dbReference type="InterPro" id="IPR014720">
    <property type="entry name" value="dsRBD_dom"/>
</dbReference>
<evidence type="ECO:0000256" key="1">
    <source>
        <dbReference type="PROSITE-ProRule" id="PRU00266"/>
    </source>
</evidence>
<dbReference type="GO" id="GO:0003723">
    <property type="term" value="F:RNA binding"/>
    <property type="evidence" value="ECO:0007669"/>
    <property type="project" value="UniProtKB-UniRule"/>
</dbReference>
<protein>
    <recommendedName>
        <fullName evidence="3">DRBM domain-containing protein</fullName>
    </recommendedName>
</protein>
<dbReference type="CDD" id="cd00048">
    <property type="entry name" value="DSRM_SF"/>
    <property type="match status" value="1"/>
</dbReference>
<evidence type="ECO:0000256" key="2">
    <source>
        <dbReference type="SAM" id="MobiDB-lite"/>
    </source>
</evidence>
<dbReference type="SUPFAM" id="SSF54768">
    <property type="entry name" value="dsRNA-binding domain-like"/>
    <property type="match status" value="1"/>
</dbReference>
<keyword evidence="5" id="KW-1185">Reference proteome</keyword>
<proteinExistence type="predicted"/>
<feature type="compositionally biased region" description="Low complexity" evidence="2">
    <location>
        <begin position="20"/>
        <end position="36"/>
    </location>
</feature>